<dbReference type="Proteomes" id="UP000708208">
    <property type="component" value="Unassembled WGS sequence"/>
</dbReference>
<accession>A0A8J2J9P9</accession>
<feature type="non-terminal residue" evidence="1">
    <location>
        <position position="1"/>
    </location>
</feature>
<comment type="caution">
    <text evidence="1">The sequence shown here is derived from an EMBL/GenBank/DDBJ whole genome shotgun (WGS) entry which is preliminary data.</text>
</comment>
<proteinExistence type="predicted"/>
<organism evidence="1 2">
    <name type="scientific">Allacma fusca</name>
    <dbReference type="NCBI Taxonomy" id="39272"/>
    <lineage>
        <taxon>Eukaryota</taxon>
        <taxon>Metazoa</taxon>
        <taxon>Ecdysozoa</taxon>
        <taxon>Arthropoda</taxon>
        <taxon>Hexapoda</taxon>
        <taxon>Collembola</taxon>
        <taxon>Symphypleona</taxon>
        <taxon>Sminthuridae</taxon>
        <taxon>Allacma</taxon>
    </lineage>
</organism>
<evidence type="ECO:0000313" key="2">
    <source>
        <dbReference type="Proteomes" id="UP000708208"/>
    </source>
</evidence>
<name>A0A8J2J9P9_9HEXA</name>
<dbReference type="EMBL" id="CAJVCH010038810">
    <property type="protein sequence ID" value="CAG7716466.1"/>
    <property type="molecule type" value="Genomic_DNA"/>
</dbReference>
<reference evidence="1" key="1">
    <citation type="submission" date="2021-06" db="EMBL/GenBank/DDBJ databases">
        <authorList>
            <person name="Hodson N. C."/>
            <person name="Mongue J. A."/>
            <person name="Jaron S. K."/>
        </authorList>
    </citation>
    <scope>NUCLEOTIDE SEQUENCE</scope>
</reference>
<dbReference type="AlphaFoldDB" id="A0A8J2J9P9"/>
<sequence length="25" mass="3002">SEQVVSFTQRRVQKRRQKARQVSLS</sequence>
<keyword evidence="2" id="KW-1185">Reference proteome</keyword>
<gene>
    <name evidence="1" type="ORF">AFUS01_LOCUS5974</name>
</gene>
<evidence type="ECO:0000313" key="1">
    <source>
        <dbReference type="EMBL" id="CAG7716466.1"/>
    </source>
</evidence>
<protein>
    <submittedName>
        <fullName evidence="1">Uncharacterized protein</fullName>
    </submittedName>
</protein>